<proteinExistence type="predicted"/>
<protein>
    <submittedName>
        <fullName evidence="1">Uncharacterized protein</fullName>
    </submittedName>
</protein>
<accession>A0A8X6NJT5</accession>
<keyword evidence="2" id="KW-1185">Reference proteome</keyword>
<dbReference type="OrthoDB" id="10533734at2759"/>
<organism evidence="1 2">
    <name type="scientific">Nephila pilipes</name>
    <name type="common">Giant wood spider</name>
    <name type="synonym">Nephila maculata</name>
    <dbReference type="NCBI Taxonomy" id="299642"/>
    <lineage>
        <taxon>Eukaryota</taxon>
        <taxon>Metazoa</taxon>
        <taxon>Ecdysozoa</taxon>
        <taxon>Arthropoda</taxon>
        <taxon>Chelicerata</taxon>
        <taxon>Arachnida</taxon>
        <taxon>Araneae</taxon>
        <taxon>Araneomorphae</taxon>
        <taxon>Entelegynae</taxon>
        <taxon>Araneoidea</taxon>
        <taxon>Nephilidae</taxon>
        <taxon>Nephila</taxon>
    </lineage>
</organism>
<gene>
    <name evidence="1" type="ORF">NPIL_138491</name>
</gene>
<evidence type="ECO:0000313" key="2">
    <source>
        <dbReference type="Proteomes" id="UP000887013"/>
    </source>
</evidence>
<sequence length="82" mass="9571">MKEIFDRYVAEKSNKLSDAFSVAKIGLVTKIPSLDYNKVTQTQLHDSELESYTDPDPSFKLKKHYFPLEDTYLYDDKSFKTP</sequence>
<evidence type="ECO:0000313" key="1">
    <source>
        <dbReference type="EMBL" id="GFT16639.1"/>
    </source>
</evidence>
<comment type="caution">
    <text evidence="1">The sequence shown here is derived from an EMBL/GenBank/DDBJ whole genome shotgun (WGS) entry which is preliminary data.</text>
</comment>
<dbReference type="EMBL" id="BMAW01009963">
    <property type="protein sequence ID" value="GFT16639.1"/>
    <property type="molecule type" value="Genomic_DNA"/>
</dbReference>
<dbReference type="AlphaFoldDB" id="A0A8X6NJT5"/>
<dbReference type="Proteomes" id="UP000887013">
    <property type="component" value="Unassembled WGS sequence"/>
</dbReference>
<reference evidence="1" key="1">
    <citation type="submission" date="2020-08" db="EMBL/GenBank/DDBJ databases">
        <title>Multicomponent nature underlies the extraordinary mechanical properties of spider dragline silk.</title>
        <authorList>
            <person name="Kono N."/>
            <person name="Nakamura H."/>
            <person name="Mori M."/>
            <person name="Yoshida Y."/>
            <person name="Ohtoshi R."/>
            <person name="Malay A.D."/>
            <person name="Moran D.A.P."/>
            <person name="Tomita M."/>
            <person name="Numata K."/>
            <person name="Arakawa K."/>
        </authorList>
    </citation>
    <scope>NUCLEOTIDE SEQUENCE</scope>
</reference>
<name>A0A8X6NJT5_NEPPI</name>